<evidence type="ECO:0000256" key="4">
    <source>
        <dbReference type="ARBA" id="ARBA00022475"/>
    </source>
</evidence>
<evidence type="ECO:0000256" key="11">
    <source>
        <dbReference type="ARBA" id="ARBA00023065"/>
    </source>
</evidence>
<dbReference type="Pfam" id="PF00122">
    <property type="entry name" value="E1-E2_ATPase"/>
    <property type="match status" value="1"/>
</dbReference>
<keyword evidence="5 13" id="KW-0812">Transmembrane</keyword>
<dbReference type="InterPro" id="IPR036412">
    <property type="entry name" value="HAD-like_sf"/>
</dbReference>
<evidence type="ECO:0000256" key="10">
    <source>
        <dbReference type="ARBA" id="ARBA00022989"/>
    </source>
</evidence>
<protein>
    <submittedName>
        <fullName evidence="15">Copper-exporting ATPase</fullName>
        <ecNumber evidence="15">3.6.3.4</ecNumber>
    </submittedName>
</protein>
<organism evidence="15 16">
    <name type="scientific">Fusobacterium periodonticum ATCC 33693</name>
    <dbReference type="NCBI Taxonomy" id="546275"/>
    <lineage>
        <taxon>Bacteria</taxon>
        <taxon>Fusobacteriati</taxon>
        <taxon>Fusobacteriota</taxon>
        <taxon>Fusobacteriia</taxon>
        <taxon>Fusobacteriales</taxon>
        <taxon>Fusobacteriaceae</taxon>
        <taxon>Fusobacterium</taxon>
    </lineage>
</organism>
<evidence type="ECO:0000256" key="13">
    <source>
        <dbReference type="RuleBase" id="RU362081"/>
    </source>
</evidence>
<gene>
    <name evidence="15" type="ORF">FUSPEROL_02382</name>
</gene>
<dbReference type="OrthoDB" id="9813266at2"/>
<dbReference type="InterPro" id="IPR059000">
    <property type="entry name" value="ATPase_P-type_domA"/>
</dbReference>
<dbReference type="InterPro" id="IPR023214">
    <property type="entry name" value="HAD_sf"/>
</dbReference>
<dbReference type="SUPFAM" id="SSF56784">
    <property type="entry name" value="HAD-like"/>
    <property type="match status" value="1"/>
</dbReference>
<evidence type="ECO:0000256" key="5">
    <source>
        <dbReference type="ARBA" id="ARBA00022692"/>
    </source>
</evidence>
<dbReference type="FunFam" id="2.70.150.10:FF:000002">
    <property type="entry name" value="Copper-transporting ATPase 1, putative"/>
    <property type="match status" value="1"/>
</dbReference>
<dbReference type="PRINTS" id="PR00943">
    <property type="entry name" value="CUATPASE"/>
</dbReference>
<dbReference type="PROSITE" id="PS00154">
    <property type="entry name" value="ATPASE_E1_E2"/>
    <property type="match status" value="1"/>
</dbReference>
<dbReference type="GO" id="GO:0055070">
    <property type="term" value="P:copper ion homeostasis"/>
    <property type="evidence" value="ECO:0007669"/>
    <property type="project" value="TreeGrafter"/>
</dbReference>
<evidence type="ECO:0000256" key="9">
    <source>
        <dbReference type="ARBA" id="ARBA00022967"/>
    </source>
</evidence>
<dbReference type="HOGENOM" id="CLU_001771_11_2_0"/>
<dbReference type="InterPro" id="IPR018303">
    <property type="entry name" value="ATPase_P-typ_P_site"/>
</dbReference>
<dbReference type="InterPro" id="IPR006121">
    <property type="entry name" value="HMA_dom"/>
</dbReference>
<dbReference type="InterPro" id="IPR001757">
    <property type="entry name" value="P_typ_ATPase"/>
</dbReference>
<comment type="caution">
    <text evidence="15">The sequence shown here is derived from an EMBL/GenBank/DDBJ whole genome shotgun (WGS) entry which is preliminary data.</text>
</comment>
<dbReference type="InterPro" id="IPR008250">
    <property type="entry name" value="ATPase_P-typ_transduc_dom_A_sf"/>
</dbReference>
<dbReference type="PANTHER" id="PTHR43520:SF8">
    <property type="entry name" value="P-TYPE CU(+) TRANSPORTER"/>
    <property type="match status" value="1"/>
</dbReference>
<evidence type="ECO:0000259" key="14">
    <source>
        <dbReference type="PROSITE" id="PS50846"/>
    </source>
</evidence>
<feature type="transmembrane region" description="Helical" evidence="13">
    <location>
        <begin position="746"/>
        <end position="765"/>
    </location>
</feature>
<feature type="transmembrane region" description="Helical" evidence="13">
    <location>
        <begin position="367"/>
        <end position="390"/>
    </location>
</feature>
<dbReference type="InterPro" id="IPR027256">
    <property type="entry name" value="P-typ_ATPase_IB"/>
</dbReference>
<dbReference type="SFLD" id="SFLDG00002">
    <property type="entry name" value="C1.7:_P-type_atpase_like"/>
    <property type="match status" value="1"/>
</dbReference>
<dbReference type="GO" id="GO:0005507">
    <property type="term" value="F:copper ion binding"/>
    <property type="evidence" value="ECO:0007669"/>
    <property type="project" value="TreeGrafter"/>
</dbReference>
<dbReference type="NCBIfam" id="TIGR01494">
    <property type="entry name" value="ATPase_P-type"/>
    <property type="match status" value="1"/>
</dbReference>
<keyword evidence="8 13" id="KW-0067">ATP-binding</keyword>
<dbReference type="SUPFAM" id="SSF81653">
    <property type="entry name" value="Calcium ATPase, transduction domain A"/>
    <property type="match status" value="1"/>
</dbReference>
<feature type="transmembrane region" description="Helical" evidence="13">
    <location>
        <begin position="718"/>
        <end position="740"/>
    </location>
</feature>
<keyword evidence="12 13" id="KW-0472">Membrane</keyword>
<evidence type="ECO:0000256" key="2">
    <source>
        <dbReference type="ARBA" id="ARBA00006024"/>
    </source>
</evidence>
<dbReference type="PRINTS" id="PR00119">
    <property type="entry name" value="CATATPASE"/>
</dbReference>
<dbReference type="Gene3D" id="2.70.150.10">
    <property type="entry name" value="Calcium-transporting ATPase, cytoplasmic transduction domain A"/>
    <property type="match status" value="1"/>
</dbReference>
<dbReference type="InterPro" id="IPR023299">
    <property type="entry name" value="ATPase_P-typ_cyto_dom_N"/>
</dbReference>
<dbReference type="SUPFAM" id="SSF81665">
    <property type="entry name" value="Calcium ATPase, transmembrane domain M"/>
    <property type="match status" value="1"/>
</dbReference>
<dbReference type="PANTHER" id="PTHR43520">
    <property type="entry name" value="ATP7, ISOFORM B"/>
    <property type="match status" value="1"/>
</dbReference>
<dbReference type="STRING" id="546275.FUSPEROL_02382"/>
<name>D4CY71_9FUSO</name>
<feature type="transmembrane region" description="Helical" evidence="13">
    <location>
        <begin position="402"/>
        <end position="425"/>
    </location>
</feature>
<dbReference type="Pfam" id="PF00702">
    <property type="entry name" value="Hydrolase"/>
    <property type="match status" value="1"/>
</dbReference>
<feature type="transmembrane region" description="Helical" evidence="13">
    <location>
        <begin position="114"/>
        <end position="133"/>
    </location>
</feature>
<feature type="transmembrane region" description="Helical" evidence="13">
    <location>
        <begin position="145"/>
        <end position="163"/>
    </location>
</feature>
<dbReference type="FunFam" id="3.40.50.1000:FF:000020">
    <property type="entry name" value="Probable cation-transporting P-type ATPase"/>
    <property type="match status" value="1"/>
</dbReference>
<feature type="transmembrane region" description="Helical" evidence="13">
    <location>
        <begin position="184"/>
        <end position="203"/>
    </location>
</feature>
<feature type="domain" description="HMA" evidence="14">
    <location>
        <begin position="21"/>
        <end position="87"/>
    </location>
</feature>
<evidence type="ECO:0000313" key="16">
    <source>
        <dbReference type="Proteomes" id="UP000003748"/>
    </source>
</evidence>
<evidence type="ECO:0000256" key="6">
    <source>
        <dbReference type="ARBA" id="ARBA00022723"/>
    </source>
</evidence>
<dbReference type="CDD" id="cd00371">
    <property type="entry name" value="HMA"/>
    <property type="match status" value="1"/>
</dbReference>
<dbReference type="GO" id="GO:0005524">
    <property type="term" value="F:ATP binding"/>
    <property type="evidence" value="ECO:0007669"/>
    <property type="project" value="UniProtKB-UniRule"/>
</dbReference>
<proteinExistence type="inferred from homology"/>
<evidence type="ECO:0000256" key="7">
    <source>
        <dbReference type="ARBA" id="ARBA00022741"/>
    </source>
</evidence>
<keyword evidence="9" id="KW-1278">Translocase</keyword>
<keyword evidence="4 13" id="KW-1003">Cell membrane</keyword>
<keyword evidence="6 13" id="KW-0479">Metal-binding</keyword>
<dbReference type="CDD" id="cd02094">
    <property type="entry name" value="P-type_ATPase_Cu-like"/>
    <property type="match status" value="1"/>
</dbReference>
<dbReference type="PROSITE" id="PS50846">
    <property type="entry name" value="HMA_2"/>
    <property type="match status" value="1"/>
</dbReference>
<dbReference type="EMBL" id="ACJY01000106">
    <property type="protein sequence ID" value="EFE85709.1"/>
    <property type="molecule type" value="Genomic_DNA"/>
</dbReference>
<evidence type="ECO:0000256" key="8">
    <source>
        <dbReference type="ARBA" id="ARBA00022840"/>
    </source>
</evidence>
<dbReference type="Gene3D" id="3.40.1110.10">
    <property type="entry name" value="Calcium-transporting ATPase, cytoplasmic domain N"/>
    <property type="match status" value="1"/>
</dbReference>
<evidence type="ECO:0000256" key="1">
    <source>
        <dbReference type="ARBA" id="ARBA00004651"/>
    </source>
</evidence>
<dbReference type="GO" id="GO:0005886">
    <property type="term" value="C:plasma membrane"/>
    <property type="evidence" value="ECO:0007669"/>
    <property type="project" value="UniProtKB-SubCell"/>
</dbReference>
<comment type="subcellular location">
    <subcellularLocation>
        <location evidence="1">Cell membrane</location>
        <topology evidence="1">Multi-pass membrane protein</topology>
    </subcellularLocation>
</comment>
<dbReference type="Gene3D" id="3.30.70.100">
    <property type="match status" value="1"/>
</dbReference>
<dbReference type="Proteomes" id="UP000003748">
    <property type="component" value="Unassembled WGS sequence"/>
</dbReference>
<dbReference type="InterPro" id="IPR036163">
    <property type="entry name" value="HMA_dom_sf"/>
</dbReference>
<keyword evidence="10 13" id="KW-1133">Transmembrane helix</keyword>
<dbReference type="SFLD" id="SFLDF00027">
    <property type="entry name" value="p-type_atpase"/>
    <property type="match status" value="1"/>
</dbReference>
<feature type="transmembrane region" description="Helical" evidence="13">
    <location>
        <begin position="215"/>
        <end position="233"/>
    </location>
</feature>
<dbReference type="EC" id="3.6.3.4" evidence="15"/>
<accession>D4CY71</accession>
<dbReference type="InterPro" id="IPR023298">
    <property type="entry name" value="ATPase_P-typ_TM_dom_sf"/>
</dbReference>
<dbReference type="InterPro" id="IPR044492">
    <property type="entry name" value="P_typ_ATPase_HD_dom"/>
</dbReference>
<reference evidence="15 16" key="1">
    <citation type="submission" date="2010-02" db="EMBL/GenBank/DDBJ databases">
        <authorList>
            <person name="Weinstock G."/>
            <person name="Sodergren E."/>
            <person name="Clifton S."/>
            <person name="Fulton L."/>
            <person name="Fulton B."/>
            <person name="Courtney L."/>
            <person name="Fronick C."/>
            <person name="Harrison M."/>
            <person name="Strong C."/>
            <person name="Farmer C."/>
            <person name="Delahaunty K."/>
            <person name="Markovic C."/>
            <person name="Hall O."/>
            <person name="Minx P."/>
            <person name="Tomlinson C."/>
            <person name="Mitreva M."/>
            <person name="Nelson J."/>
            <person name="Hou S."/>
            <person name="Wollam A."/>
            <person name="Pepin K.H."/>
            <person name="Johnson M."/>
            <person name="Bhonagiri V."/>
            <person name="Zhang X."/>
            <person name="Suruliraj S."/>
            <person name="Warren W."/>
            <person name="Chinwalla A."/>
            <person name="Mardis E.R."/>
            <person name="Wilson R.K."/>
        </authorList>
    </citation>
    <scope>NUCLEOTIDE SEQUENCE [LARGE SCALE GENOMIC DNA]</scope>
    <source>
        <strain evidence="15 16">ATCC 33693</strain>
    </source>
</reference>
<evidence type="ECO:0000256" key="3">
    <source>
        <dbReference type="ARBA" id="ARBA00022448"/>
    </source>
</evidence>
<dbReference type="NCBIfam" id="TIGR01525">
    <property type="entry name" value="ATPase-IB_hvy"/>
    <property type="match status" value="1"/>
</dbReference>
<comment type="similarity">
    <text evidence="2 13">Belongs to the cation transport ATPase (P-type) (TC 3.A.3) family. Type IB subfamily.</text>
</comment>
<dbReference type="SUPFAM" id="SSF55008">
    <property type="entry name" value="HMA, heavy metal-associated domain"/>
    <property type="match status" value="1"/>
</dbReference>
<evidence type="ECO:0000256" key="12">
    <source>
        <dbReference type="ARBA" id="ARBA00023136"/>
    </source>
</evidence>
<dbReference type="eggNOG" id="COG2217">
    <property type="taxonomic scope" value="Bacteria"/>
</dbReference>
<dbReference type="Pfam" id="PF00403">
    <property type="entry name" value="HMA"/>
    <property type="match status" value="1"/>
</dbReference>
<dbReference type="FunFam" id="3.30.70.100:FF:000005">
    <property type="entry name" value="Copper-exporting P-type ATPase A"/>
    <property type="match status" value="1"/>
</dbReference>
<keyword evidence="11" id="KW-0406">Ion transport</keyword>
<dbReference type="GO" id="GO:0043682">
    <property type="term" value="F:P-type divalent copper transporter activity"/>
    <property type="evidence" value="ECO:0007669"/>
    <property type="project" value="TreeGrafter"/>
</dbReference>
<evidence type="ECO:0000313" key="15">
    <source>
        <dbReference type="EMBL" id="EFE85709.1"/>
    </source>
</evidence>
<keyword evidence="3" id="KW-0813">Transport</keyword>
<sequence length="771" mass="85245">MMGNDIKLGTELDDRQEKDNKKLELKIDGISCQACVAKIERKLSRTDGVEKALVNISNNMADIEYDEKEIKASEIMKIIEKLGYTPKRREDLKDKEEALRAEKKLKSELTKSKIAIVLSLILMYISMSHMFGLPVPNIIYPVDHIFNYVAIQFIIAVTVMIIGKRFYKVGFRQLFMLSPNMDSLVAVGTSSAFIYSLYISYKIFADNNIHLMHSLYYESAAMIIAFVMLGKYLETLSKGKASAAIKKLVNFQAKKANIIRNGEIVEIDINEVSKGDIVFIKPGEKIPVDGIIIEGHSTIDEAMITGESIPVEKLENDKVYSGSINKDGALKVVVNATEGETLISKIAKLVEDAQMTKAPIARLADKVSLIFVPTVIFIAVFAALLWWFLIKYNVVSVSQNHFEFVLTIFISILIIACPCSLGLATPTAIMVGTGKGAELGILIKSGEALEKLNEIDTIVFDKTGTLTEGTPKVIDIISIGNTLSKDEILKIAASMEVNSEHPLGKAVYDEAKEKNVELYDVKKFLSISGRGVIGEIEEKKYLLGNKKLLLENGINNLYEEEIHRYELEGKTTILLADEEKLIAFITLADVVRNESIKLIEKLKKENIKTYMLTGDNERTAKVIAKKLGIDDVIAEVSPEDKYKKVKDLQEQGRKVVMVGDGVNDSPALAQADVGMAIGSGTDIAIESADIVLMSKDIETILTAIRLSKATIKNIKENLFWAFFYNSCGIPIAGGLLYLFTGHLLNPMLAGLAMGLSSVSVVTNALRLKRFK</sequence>
<dbReference type="GO" id="GO:0016887">
    <property type="term" value="F:ATP hydrolysis activity"/>
    <property type="evidence" value="ECO:0007669"/>
    <property type="project" value="InterPro"/>
</dbReference>
<keyword evidence="15" id="KW-0378">Hydrolase</keyword>
<keyword evidence="7 13" id="KW-0547">Nucleotide-binding</keyword>
<dbReference type="Gene3D" id="3.40.50.1000">
    <property type="entry name" value="HAD superfamily/HAD-like"/>
    <property type="match status" value="1"/>
</dbReference>
<dbReference type="SFLD" id="SFLDS00003">
    <property type="entry name" value="Haloacid_Dehalogenase"/>
    <property type="match status" value="1"/>
</dbReference>
<dbReference type="NCBIfam" id="TIGR01511">
    <property type="entry name" value="ATPase-IB1_Cu"/>
    <property type="match status" value="1"/>
</dbReference>
<dbReference type="AlphaFoldDB" id="D4CY71"/>